<keyword evidence="2" id="KW-1185">Reference proteome</keyword>
<gene>
    <name evidence="1" type="ORF">GCM10007047_26500</name>
</gene>
<reference evidence="1" key="2">
    <citation type="submission" date="2020-09" db="EMBL/GenBank/DDBJ databases">
        <authorList>
            <person name="Sun Q."/>
            <person name="Kim S."/>
        </authorList>
    </citation>
    <scope>NUCLEOTIDE SEQUENCE</scope>
    <source>
        <strain evidence="1">KCTC 12870</strain>
    </source>
</reference>
<name>A0A8J3DJG5_9BACT</name>
<sequence>MSETIIFEDQVIRSVSNFMEEIRGVGHGRVLNVYKKPNDGFDLTMPDIDGIGGNTSINVPVVIIDDTSIKSGWTNVAVEATTKDNKATAITVGLRIELNNHNSLGTEDTRGIELIIHYRWQLPWEKDNDYRTSEAIAYIADETP</sequence>
<accession>A0A8J3DJG5</accession>
<evidence type="ECO:0000313" key="2">
    <source>
        <dbReference type="Proteomes" id="UP000642829"/>
    </source>
</evidence>
<reference evidence="1" key="1">
    <citation type="journal article" date="2014" name="Int. J. Syst. Evol. Microbiol.">
        <title>Complete genome sequence of Corynebacterium casei LMG S-19264T (=DSM 44701T), isolated from a smear-ripened cheese.</title>
        <authorList>
            <consortium name="US DOE Joint Genome Institute (JGI-PGF)"/>
            <person name="Walter F."/>
            <person name="Albersmeier A."/>
            <person name="Kalinowski J."/>
            <person name="Ruckert C."/>
        </authorList>
    </citation>
    <scope>NUCLEOTIDE SEQUENCE</scope>
    <source>
        <strain evidence="1">KCTC 12870</strain>
    </source>
</reference>
<comment type="caution">
    <text evidence="1">The sequence shown here is derived from an EMBL/GenBank/DDBJ whole genome shotgun (WGS) entry which is preliminary data.</text>
</comment>
<dbReference type="AlphaFoldDB" id="A0A8J3DJG5"/>
<dbReference type="Proteomes" id="UP000642829">
    <property type="component" value="Unassembled WGS sequence"/>
</dbReference>
<protein>
    <submittedName>
        <fullName evidence="1">Uncharacterized protein</fullName>
    </submittedName>
</protein>
<organism evidence="1 2">
    <name type="scientific">Cerasicoccus arenae</name>
    <dbReference type="NCBI Taxonomy" id="424488"/>
    <lineage>
        <taxon>Bacteria</taxon>
        <taxon>Pseudomonadati</taxon>
        <taxon>Verrucomicrobiota</taxon>
        <taxon>Opitutia</taxon>
        <taxon>Puniceicoccales</taxon>
        <taxon>Cerasicoccaceae</taxon>
        <taxon>Cerasicoccus</taxon>
    </lineage>
</organism>
<dbReference type="EMBL" id="BMXG01000018">
    <property type="protein sequence ID" value="GHC07953.1"/>
    <property type="molecule type" value="Genomic_DNA"/>
</dbReference>
<evidence type="ECO:0000313" key="1">
    <source>
        <dbReference type="EMBL" id="GHC07953.1"/>
    </source>
</evidence>
<proteinExistence type="predicted"/>